<proteinExistence type="predicted"/>
<evidence type="ECO:0000256" key="1">
    <source>
        <dbReference type="SAM" id="Coils"/>
    </source>
</evidence>
<dbReference type="InterPro" id="IPR006578">
    <property type="entry name" value="MADF-dom"/>
</dbReference>
<feature type="domain" description="MADF" evidence="2">
    <location>
        <begin position="10"/>
        <end position="103"/>
    </location>
</feature>
<evidence type="ECO:0000313" key="4">
    <source>
        <dbReference type="Proteomes" id="UP000325440"/>
    </source>
</evidence>
<name>A0A5E4N9L1_9HEMI</name>
<dbReference type="OrthoDB" id="6615607at2759"/>
<sequence>MNWSDEQTISFIEMYHDRSLLWDPTNSQYKNKNKRHDGLMEIAISFGMEKFDVEKKIKNLQSQFAREKKKEKESRKTESGADEAYTSKWFGYDGMLFLADKNTPKTTGFSRLQL</sequence>
<dbReference type="Pfam" id="PF10545">
    <property type="entry name" value="MADF_DNA_bdg"/>
    <property type="match status" value="1"/>
</dbReference>
<dbReference type="EMBL" id="CABPRJ010001904">
    <property type="protein sequence ID" value="VVC40457.1"/>
    <property type="molecule type" value="Genomic_DNA"/>
</dbReference>
<dbReference type="PANTHER" id="PTHR21505:SF15">
    <property type="entry name" value="RE18252P"/>
    <property type="match status" value="1"/>
</dbReference>
<evidence type="ECO:0000313" key="3">
    <source>
        <dbReference type="EMBL" id="VVC40457.1"/>
    </source>
</evidence>
<dbReference type="Proteomes" id="UP000325440">
    <property type="component" value="Unassembled WGS sequence"/>
</dbReference>
<dbReference type="SMART" id="SM00595">
    <property type="entry name" value="MADF"/>
    <property type="match status" value="1"/>
</dbReference>
<keyword evidence="1" id="KW-0175">Coiled coil</keyword>
<feature type="coiled-coil region" evidence="1">
    <location>
        <begin position="50"/>
        <end position="77"/>
    </location>
</feature>
<dbReference type="PANTHER" id="PTHR21505">
    <property type="entry name" value="MADF DOMAIN-CONTAINING PROTEIN-RELATED"/>
    <property type="match status" value="1"/>
</dbReference>
<protein>
    <submittedName>
        <fullName evidence="3">MADF domain</fullName>
    </submittedName>
</protein>
<evidence type="ECO:0000259" key="2">
    <source>
        <dbReference type="PROSITE" id="PS51029"/>
    </source>
</evidence>
<accession>A0A5E4N9L1</accession>
<dbReference type="AlphaFoldDB" id="A0A5E4N9L1"/>
<dbReference type="PROSITE" id="PS51029">
    <property type="entry name" value="MADF"/>
    <property type="match status" value="1"/>
</dbReference>
<keyword evidence="4" id="KW-1185">Reference proteome</keyword>
<gene>
    <name evidence="3" type="ORF">CINCED_3A015808</name>
</gene>
<organism evidence="3 4">
    <name type="scientific">Cinara cedri</name>
    <dbReference type="NCBI Taxonomy" id="506608"/>
    <lineage>
        <taxon>Eukaryota</taxon>
        <taxon>Metazoa</taxon>
        <taxon>Ecdysozoa</taxon>
        <taxon>Arthropoda</taxon>
        <taxon>Hexapoda</taxon>
        <taxon>Insecta</taxon>
        <taxon>Pterygota</taxon>
        <taxon>Neoptera</taxon>
        <taxon>Paraneoptera</taxon>
        <taxon>Hemiptera</taxon>
        <taxon>Sternorrhyncha</taxon>
        <taxon>Aphidomorpha</taxon>
        <taxon>Aphidoidea</taxon>
        <taxon>Aphididae</taxon>
        <taxon>Lachninae</taxon>
        <taxon>Cinara</taxon>
    </lineage>
</organism>
<reference evidence="3 4" key="1">
    <citation type="submission" date="2019-08" db="EMBL/GenBank/DDBJ databases">
        <authorList>
            <person name="Alioto T."/>
            <person name="Alioto T."/>
            <person name="Gomez Garrido J."/>
        </authorList>
    </citation>
    <scope>NUCLEOTIDE SEQUENCE [LARGE SCALE GENOMIC DNA]</scope>
</reference>